<dbReference type="GO" id="GO:0005777">
    <property type="term" value="C:peroxisome"/>
    <property type="evidence" value="ECO:0007669"/>
    <property type="project" value="TreeGrafter"/>
</dbReference>
<dbReference type="Pfam" id="PF01014">
    <property type="entry name" value="Uricase"/>
    <property type="match status" value="1"/>
</dbReference>
<keyword evidence="8" id="KW-1185">Reference proteome</keyword>
<name>A0AAV0T1U2_9STRA</name>
<dbReference type="PANTHER" id="PTHR42874:SF1">
    <property type="entry name" value="URICASE"/>
    <property type="match status" value="1"/>
</dbReference>
<protein>
    <recommendedName>
        <fullName evidence="3">factor independent urate hydroxylase</fullName>
        <ecNumber evidence="3">1.7.3.3</ecNumber>
    </recommendedName>
    <alternativeName>
        <fullName evidence="6">Urate oxidase</fullName>
    </alternativeName>
</protein>
<evidence type="ECO:0000256" key="6">
    <source>
        <dbReference type="ARBA" id="ARBA00031317"/>
    </source>
</evidence>
<dbReference type="GO" id="GO:0004846">
    <property type="term" value="F:urate oxidase activity"/>
    <property type="evidence" value="ECO:0007669"/>
    <property type="project" value="UniProtKB-EC"/>
</dbReference>
<dbReference type="Gene3D" id="3.10.270.10">
    <property type="entry name" value="Urate Oxidase"/>
    <property type="match status" value="1"/>
</dbReference>
<evidence type="ECO:0000256" key="1">
    <source>
        <dbReference type="ARBA" id="ARBA00004831"/>
    </source>
</evidence>
<keyword evidence="5" id="KW-0560">Oxidoreductase</keyword>
<dbReference type="Proteomes" id="UP001162029">
    <property type="component" value="Unassembled WGS sequence"/>
</dbReference>
<sequence>MNQTLKGYMAAVATVDYHLYGDYVASTSSDTIVNQINVTAQGGVDGLQVLKTTQSAFVDFFRDEYTTLMDASDRLMSTCITAAWTYNPNAVCEDFVTKAAEGAAEKNIAGPADMGVPSPAVQFLVFKMVEAVLERCLYVKDIKITMPNIHNNPIYLSRFGCKNIHTHGEVFLPTEDPHGIISSSIVCI</sequence>
<dbReference type="EC" id="1.7.3.3" evidence="3"/>
<dbReference type="EMBL" id="CANTFM010000121">
    <property type="protein sequence ID" value="CAI5712499.1"/>
    <property type="molecule type" value="Genomic_DNA"/>
</dbReference>
<evidence type="ECO:0000313" key="8">
    <source>
        <dbReference type="Proteomes" id="UP001162029"/>
    </source>
</evidence>
<evidence type="ECO:0000256" key="4">
    <source>
        <dbReference type="ARBA" id="ARBA00022631"/>
    </source>
</evidence>
<evidence type="ECO:0000256" key="3">
    <source>
        <dbReference type="ARBA" id="ARBA00012598"/>
    </source>
</evidence>
<comment type="caution">
    <text evidence="7">The sequence shown here is derived from an EMBL/GenBank/DDBJ whole genome shotgun (WGS) entry which is preliminary data.</text>
</comment>
<dbReference type="GO" id="GO:0019628">
    <property type="term" value="P:urate catabolic process"/>
    <property type="evidence" value="ECO:0007669"/>
    <property type="project" value="TreeGrafter"/>
</dbReference>
<evidence type="ECO:0000256" key="5">
    <source>
        <dbReference type="ARBA" id="ARBA00023002"/>
    </source>
</evidence>
<gene>
    <name evidence="7" type="ORF">PDE001_LOCUS803</name>
</gene>
<keyword evidence="4" id="KW-0659">Purine metabolism</keyword>
<dbReference type="InterPro" id="IPR002042">
    <property type="entry name" value="Uricase"/>
</dbReference>
<evidence type="ECO:0000256" key="2">
    <source>
        <dbReference type="ARBA" id="ARBA00009760"/>
    </source>
</evidence>
<dbReference type="PANTHER" id="PTHR42874">
    <property type="entry name" value="URICASE"/>
    <property type="match status" value="1"/>
</dbReference>
<comment type="pathway">
    <text evidence="1">Purine metabolism; urate degradation; (S)-allantoin from urate: step 1/3.</text>
</comment>
<reference evidence="7" key="1">
    <citation type="submission" date="2022-12" db="EMBL/GenBank/DDBJ databases">
        <authorList>
            <person name="Webb A."/>
        </authorList>
    </citation>
    <scope>NUCLEOTIDE SEQUENCE</scope>
    <source>
        <strain evidence="7">Pd1</strain>
    </source>
</reference>
<evidence type="ECO:0000313" key="7">
    <source>
        <dbReference type="EMBL" id="CAI5712499.1"/>
    </source>
</evidence>
<dbReference type="SUPFAM" id="SSF55620">
    <property type="entry name" value="Tetrahydrobiopterin biosynthesis enzymes-like"/>
    <property type="match status" value="1"/>
</dbReference>
<dbReference type="AlphaFoldDB" id="A0AAV0T1U2"/>
<dbReference type="PROSITE" id="PS00366">
    <property type="entry name" value="URICASE"/>
    <property type="match status" value="1"/>
</dbReference>
<proteinExistence type="inferred from homology"/>
<dbReference type="GO" id="GO:0006145">
    <property type="term" value="P:purine nucleobase catabolic process"/>
    <property type="evidence" value="ECO:0007669"/>
    <property type="project" value="TreeGrafter"/>
</dbReference>
<organism evidence="7 8">
    <name type="scientific">Peronospora destructor</name>
    <dbReference type="NCBI Taxonomy" id="86335"/>
    <lineage>
        <taxon>Eukaryota</taxon>
        <taxon>Sar</taxon>
        <taxon>Stramenopiles</taxon>
        <taxon>Oomycota</taxon>
        <taxon>Peronosporomycetes</taxon>
        <taxon>Peronosporales</taxon>
        <taxon>Peronosporaceae</taxon>
        <taxon>Peronospora</taxon>
    </lineage>
</organism>
<comment type="similarity">
    <text evidence="2">Belongs to the uricase family.</text>
</comment>
<accession>A0AAV0T1U2</accession>
<dbReference type="InterPro" id="IPR019842">
    <property type="entry name" value="Uricase_CS"/>
</dbReference>